<gene>
    <name evidence="1" type="ORF">V5O48_017939</name>
</gene>
<organism evidence="1 2">
    <name type="scientific">Marasmius crinis-equi</name>
    <dbReference type="NCBI Taxonomy" id="585013"/>
    <lineage>
        <taxon>Eukaryota</taxon>
        <taxon>Fungi</taxon>
        <taxon>Dikarya</taxon>
        <taxon>Basidiomycota</taxon>
        <taxon>Agaricomycotina</taxon>
        <taxon>Agaricomycetes</taxon>
        <taxon>Agaricomycetidae</taxon>
        <taxon>Agaricales</taxon>
        <taxon>Marasmiineae</taxon>
        <taxon>Marasmiaceae</taxon>
        <taxon>Marasmius</taxon>
    </lineage>
</organism>
<reference evidence="1 2" key="1">
    <citation type="submission" date="2024-02" db="EMBL/GenBank/DDBJ databases">
        <title>A draft genome for the cacao thread blight pathogen Marasmius crinis-equi.</title>
        <authorList>
            <person name="Cohen S.P."/>
            <person name="Baruah I.K."/>
            <person name="Amoako-Attah I."/>
            <person name="Bukari Y."/>
            <person name="Meinhardt L.W."/>
            <person name="Bailey B.A."/>
        </authorList>
    </citation>
    <scope>NUCLEOTIDE SEQUENCE [LARGE SCALE GENOMIC DNA]</scope>
    <source>
        <strain evidence="1 2">GH-76</strain>
    </source>
</reference>
<sequence>MSDYLRNAQDFSIGDNSNFSTVQGDQHIHYNQIKISKKSRRKRFSVETEEEEERLAEYRNVRLGDFVIRKELGSDAPSKCFDCERKIFAATILSKGGKISSTVVSYHGPEKEE</sequence>
<proteinExistence type="predicted"/>
<feature type="non-terminal residue" evidence="1">
    <location>
        <position position="113"/>
    </location>
</feature>
<accession>A0ABR3EMQ9</accession>
<dbReference type="Proteomes" id="UP001465976">
    <property type="component" value="Unassembled WGS sequence"/>
</dbReference>
<evidence type="ECO:0000313" key="2">
    <source>
        <dbReference type="Proteomes" id="UP001465976"/>
    </source>
</evidence>
<comment type="caution">
    <text evidence="1">The sequence shown here is derived from an EMBL/GenBank/DDBJ whole genome shotgun (WGS) entry which is preliminary data.</text>
</comment>
<protein>
    <submittedName>
        <fullName evidence="1">Uncharacterized protein</fullName>
    </submittedName>
</protein>
<evidence type="ECO:0000313" key="1">
    <source>
        <dbReference type="EMBL" id="KAL0564115.1"/>
    </source>
</evidence>
<dbReference type="EMBL" id="JBAHYK010002973">
    <property type="protein sequence ID" value="KAL0564115.1"/>
    <property type="molecule type" value="Genomic_DNA"/>
</dbReference>
<keyword evidence="2" id="KW-1185">Reference proteome</keyword>
<name>A0ABR3EMQ9_9AGAR</name>